<name>A0A4Q7RAP5_9BURK</name>
<dbReference type="OrthoDB" id="5588378at2"/>
<evidence type="ECO:0008006" key="3">
    <source>
        <dbReference type="Google" id="ProtNLM"/>
    </source>
</evidence>
<dbReference type="AlphaFoldDB" id="A0A4Q7RAP5"/>
<evidence type="ECO:0000313" key="2">
    <source>
        <dbReference type="Proteomes" id="UP000291078"/>
    </source>
</evidence>
<gene>
    <name evidence="1" type="ORF">EV147_4888</name>
</gene>
<protein>
    <recommendedName>
        <fullName evidence="3">Tetratricopeptide repeat protein</fullName>
    </recommendedName>
</protein>
<dbReference type="RefSeq" id="WP_130393786.1">
    <property type="nucleotide sequence ID" value="NZ_SGXM01000012.1"/>
</dbReference>
<sequence length="162" mass="17685">MNPQYSATQASPAPDDASLPLWERTMRAAVSRQRAGQWKPAADGYRQALDIALLLMDRAPAARADDCVAALVVSFLNLSDAQAELGHAEQAVALLCNAHETLLALHLEPCRLPELRAAALRHTRETHMAIVMHARDHGMHPLCARALDAGRQALEPQRAQPH</sequence>
<organism evidence="1 2">
    <name type="scientific">Cupriavidus agavae</name>
    <dbReference type="NCBI Taxonomy" id="1001822"/>
    <lineage>
        <taxon>Bacteria</taxon>
        <taxon>Pseudomonadati</taxon>
        <taxon>Pseudomonadota</taxon>
        <taxon>Betaproteobacteria</taxon>
        <taxon>Burkholderiales</taxon>
        <taxon>Burkholderiaceae</taxon>
        <taxon>Cupriavidus</taxon>
    </lineage>
</organism>
<keyword evidence="2" id="KW-1185">Reference proteome</keyword>
<comment type="caution">
    <text evidence="1">The sequence shown here is derived from an EMBL/GenBank/DDBJ whole genome shotgun (WGS) entry which is preliminary data.</text>
</comment>
<dbReference type="EMBL" id="SGXM01000012">
    <property type="protein sequence ID" value="RZT29258.1"/>
    <property type="molecule type" value="Genomic_DNA"/>
</dbReference>
<evidence type="ECO:0000313" key="1">
    <source>
        <dbReference type="EMBL" id="RZT29258.1"/>
    </source>
</evidence>
<reference evidence="1 2" key="1">
    <citation type="journal article" date="2015" name="Stand. Genomic Sci.">
        <title>Genomic Encyclopedia of Bacterial and Archaeal Type Strains, Phase III: the genomes of soil and plant-associated and newly described type strains.</title>
        <authorList>
            <person name="Whitman W.B."/>
            <person name="Woyke T."/>
            <person name="Klenk H.P."/>
            <person name="Zhou Y."/>
            <person name="Lilburn T.G."/>
            <person name="Beck B.J."/>
            <person name="De Vos P."/>
            <person name="Vandamme P."/>
            <person name="Eisen J.A."/>
            <person name="Garrity G."/>
            <person name="Hugenholtz P."/>
            <person name="Kyrpides N.C."/>
        </authorList>
    </citation>
    <scope>NUCLEOTIDE SEQUENCE [LARGE SCALE GENOMIC DNA]</scope>
    <source>
        <strain evidence="1 2">ASC-9842</strain>
    </source>
</reference>
<dbReference type="Proteomes" id="UP000291078">
    <property type="component" value="Unassembled WGS sequence"/>
</dbReference>
<accession>A0A4Q7RAP5</accession>
<proteinExistence type="predicted"/>